<dbReference type="RefSeq" id="WP_379955467.1">
    <property type="nucleotide sequence ID" value="NZ_JAUYVI010000003.1"/>
</dbReference>
<evidence type="ECO:0000259" key="1">
    <source>
        <dbReference type="Pfam" id="PF02464"/>
    </source>
</evidence>
<dbReference type="EMBL" id="JAUYVI010000003">
    <property type="protein sequence ID" value="MDQ7248023.1"/>
    <property type="molecule type" value="Genomic_DNA"/>
</dbReference>
<name>A0ABU0YMY9_9PROT</name>
<reference evidence="3" key="1">
    <citation type="submission" date="2023-08" db="EMBL/GenBank/DDBJ databases">
        <title>Rhodospirillaceae gen. nov., a novel taxon isolated from the Yangtze River Yuezi River estuary sludge.</title>
        <authorList>
            <person name="Ruan L."/>
        </authorList>
    </citation>
    <scope>NUCLEOTIDE SEQUENCE [LARGE SCALE GENOMIC DNA]</scope>
    <source>
        <strain evidence="3">R-7</strain>
    </source>
</reference>
<proteinExistence type="predicted"/>
<comment type="caution">
    <text evidence="2">The sequence shown here is derived from an EMBL/GenBank/DDBJ whole genome shotgun (WGS) entry which is preliminary data.</text>
</comment>
<keyword evidence="3" id="KW-1185">Reference proteome</keyword>
<evidence type="ECO:0000313" key="3">
    <source>
        <dbReference type="Proteomes" id="UP001230156"/>
    </source>
</evidence>
<dbReference type="Gene3D" id="3.90.950.20">
    <property type="entry name" value="CinA-like"/>
    <property type="match status" value="1"/>
</dbReference>
<dbReference type="SUPFAM" id="SSF142433">
    <property type="entry name" value="CinA-like"/>
    <property type="match status" value="1"/>
</dbReference>
<evidence type="ECO:0000313" key="2">
    <source>
        <dbReference type="EMBL" id="MDQ7248023.1"/>
    </source>
</evidence>
<sequence>MDVPALLQRYRALNLKIATAESCTGGLVAGTLTAVAGSSDVYERGWVTYSNDAKREQLGVSASLLEAHGAVSGEVAEAMAKGALHRSKADVAISVTGIAGPGGGSVEKPVGLVYIGVARKDGWSQVERCQFDGDRDSVRAQTVSRALTHLYSATV</sequence>
<dbReference type="Pfam" id="PF02464">
    <property type="entry name" value="CinA"/>
    <property type="match status" value="1"/>
</dbReference>
<dbReference type="Proteomes" id="UP001230156">
    <property type="component" value="Unassembled WGS sequence"/>
</dbReference>
<feature type="domain" description="CinA C-terminal" evidence="1">
    <location>
        <begin position="7"/>
        <end position="152"/>
    </location>
</feature>
<organism evidence="2 3">
    <name type="scientific">Dongia sedimenti</name>
    <dbReference type="NCBI Taxonomy" id="3064282"/>
    <lineage>
        <taxon>Bacteria</taxon>
        <taxon>Pseudomonadati</taxon>
        <taxon>Pseudomonadota</taxon>
        <taxon>Alphaproteobacteria</taxon>
        <taxon>Rhodospirillales</taxon>
        <taxon>Dongiaceae</taxon>
        <taxon>Dongia</taxon>
    </lineage>
</organism>
<dbReference type="NCBIfam" id="TIGR00199">
    <property type="entry name" value="PncC_domain"/>
    <property type="match status" value="1"/>
</dbReference>
<gene>
    <name evidence="2" type="ORF">Q8A70_10120</name>
</gene>
<accession>A0ABU0YMY9</accession>
<dbReference type="InterPro" id="IPR008136">
    <property type="entry name" value="CinA_C"/>
</dbReference>
<dbReference type="InterPro" id="IPR036653">
    <property type="entry name" value="CinA-like_C"/>
</dbReference>
<protein>
    <submittedName>
        <fullName evidence="2">CinA family protein</fullName>
    </submittedName>
</protein>